<dbReference type="Pfam" id="PF00400">
    <property type="entry name" value="WD40"/>
    <property type="match status" value="7"/>
</dbReference>
<feature type="repeat" description="WD" evidence="6">
    <location>
        <begin position="364"/>
        <end position="403"/>
    </location>
</feature>
<dbReference type="InterPro" id="IPR020472">
    <property type="entry name" value="WD40_PAC1"/>
</dbReference>
<dbReference type="InterPro" id="IPR019775">
    <property type="entry name" value="WD40_repeat_CS"/>
</dbReference>
<dbReference type="PROSITE" id="PS50082">
    <property type="entry name" value="WD_REPEATS_2"/>
    <property type="match status" value="6"/>
</dbReference>
<keyword evidence="4" id="KW-0677">Repeat</keyword>
<dbReference type="Gene3D" id="2.130.10.10">
    <property type="entry name" value="YVTN repeat-like/Quinoprotein amine dehydrogenase"/>
    <property type="match status" value="2"/>
</dbReference>
<keyword evidence="3 6" id="KW-0853">WD repeat</keyword>
<evidence type="ECO:0000313" key="9">
    <source>
        <dbReference type="EMBL" id="KAG9242978.1"/>
    </source>
</evidence>
<dbReference type="SMART" id="SM00320">
    <property type="entry name" value="WD40"/>
    <property type="match status" value="7"/>
</dbReference>
<keyword evidence="10" id="KW-1185">Reference proteome</keyword>
<dbReference type="FunFam" id="1.20.1280.50:FF:000016">
    <property type="entry name" value="E3 ubiquitin ligase complex SCF subunit sconB"/>
    <property type="match status" value="1"/>
</dbReference>
<dbReference type="InterPro" id="IPR051075">
    <property type="entry name" value="SCF_subunit_WD-repeat"/>
</dbReference>
<dbReference type="InterPro" id="IPR036047">
    <property type="entry name" value="F-box-like_dom_sf"/>
</dbReference>
<dbReference type="CDD" id="cd00200">
    <property type="entry name" value="WD40"/>
    <property type="match status" value="1"/>
</dbReference>
<evidence type="ECO:0000256" key="1">
    <source>
        <dbReference type="ARBA" id="ARBA00004906"/>
    </source>
</evidence>
<feature type="region of interest" description="Disordered" evidence="7">
    <location>
        <begin position="551"/>
        <end position="576"/>
    </location>
</feature>
<feature type="repeat" description="WD" evidence="6">
    <location>
        <begin position="404"/>
        <end position="444"/>
    </location>
</feature>
<evidence type="ECO:0000259" key="8">
    <source>
        <dbReference type="PROSITE" id="PS50181"/>
    </source>
</evidence>
<dbReference type="SUPFAM" id="SSF50978">
    <property type="entry name" value="WD40 repeat-like"/>
    <property type="match status" value="1"/>
</dbReference>
<dbReference type="InterPro" id="IPR036322">
    <property type="entry name" value="WD40_repeat_dom_sf"/>
</dbReference>
<comment type="similarity">
    <text evidence="2">Belongs to the WD repeat MET30/SCONB/SCON-2 family.</text>
</comment>
<feature type="repeat" description="WD" evidence="6">
    <location>
        <begin position="486"/>
        <end position="527"/>
    </location>
</feature>
<dbReference type="SUPFAM" id="SSF81383">
    <property type="entry name" value="F-box domain"/>
    <property type="match status" value="1"/>
</dbReference>
<dbReference type="InterPro" id="IPR001680">
    <property type="entry name" value="WD40_rpt"/>
</dbReference>
<keyword evidence="5" id="KW-0833">Ubl conjugation pathway</keyword>
<name>A0A9P7YZR9_9HELO</name>
<dbReference type="CDD" id="cd22147">
    <property type="entry name" value="F-box_SpPof1-like"/>
    <property type="match status" value="1"/>
</dbReference>
<dbReference type="PROSITE" id="PS50181">
    <property type="entry name" value="FBOX"/>
    <property type="match status" value="1"/>
</dbReference>
<evidence type="ECO:0000256" key="4">
    <source>
        <dbReference type="ARBA" id="ARBA00022737"/>
    </source>
</evidence>
<feature type="repeat" description="WD" evidence="6">
    <location>
        <begin position="585"/>
        <end position="609"/>
    </location>
</feature>
<dbReference type="SMART" id="SM00256">
    <property type="entry name" value="FBOX"/>
    <property type="match status" value="1"/>
</dbReference>
<feature type="domain" description="F-box" evidence="8">
    <location>
        <begin position="187"/>
        <end position="233"/>
    </location>
</feature>
<organism evidence="9 10">
    <name type="scientific">Calycina marina</name>
    <dbReference type="NCBI Taxonomy" id="1763456"/>
    <lineage>
        <taxon>Eukaryota</taxon>
        <taxon>Fungi</taxon>
        <taxon>Dikarya</taxon>
        <taxon>Ascomycota</taxon>
        <taxon>Pezizomycotina</taxon>
        <taxon>Leotiomycetes</taxon>
        <taxon>Helotiales</taxon>
        <taxon>Pezizellaceae</taxon>
        <taxon>Calycina</taxon>
    </lineage>
</organism>
<dbReference type="OrthoDB" id="5580488at2759"/>
<dbReference type="PANTHER" id="PTHR19872:SF9">
    <property type="entry name" value="UBIQUITIN-BINDING SDF UBIQUITIN LIGASE COMPLEX SUBUNIT"/>
    <property type="match status" value="1"/>
</dbReference>
<dbReference type="InterPro" id="IPR015943">
    <property type="entry name" value="WD40/YVTN_repeat-like_dom_sf"/>
</dbReference>
<dbReference type="PROSITE" id="PS00678">
    <property type="entry name" value="WD_REPEATS_1"/>
    <property type="match status" value="4"/>
</dbReference>
<comment type="caution">
    <text evidence="9">The sequence shown here is derived from an EMBL/GenBank/DDBJ whole genome shotgun (WGS) entry which is preliminary data.</text>
</comment>
<dbReference type="Proteomes" id="UP000887226">
    <property type="component" value="Unassembled WGS sequence"/>
</dbReference>
<evidence type="ECO:0000256" key="2">
    <source>
        <dbReference type="ARBA" id="ARBA00007968"/>
    </source>
</evidence>
<dbReference type="PANTHER" id="PTHR19872">
    <property type="entry name" value="UBIQUITIN LIGASE SPECIFICITY FACTOR/HREP PROTEIN"/>
    <property type="match status" value="1"/>
</dbReference>
<dbReference type="AlphaFoldDB" id="A0A9P7YZR9"/>
<evidence type="ECO:0000256" key="7">
    <source>
        <dbReference type="SAM" id="MobiDB-lite"/>
    </source>
</evidence>
<dbReference type="Gene3D" id="1.20.1280.50">
    <property type="match status" value="1"/>
</dbReference>
<evidence type="ECO:0000313" key="10">
    <source>
        <dbReference type="Proteomes" id="UP000887226"/>
    </source>
</evidence>
<feature type="region of interest" description="Disordered" evidence="7">
    <location>
        <begin position="267"/>
        <end position="328"/>
    </location>
</feature>
<comment type="pathway">
    <text evidence="1">Protein modification; protein ubiquitination.</text>
</comment>
<accession>A0A9P7YZR9</accession>
<feature type="repeat" description="WD" evidence="6">
    <location>
        <begin position="610"/>
        <end position="649"/>
    </location>
</feature>
<protein>
    <submittedName>
        <fullName evidence="9">WD40-repeat-containing domain protein</fullName>
    </submittedName>
</protein>
<feature type="repeat" description="WD" evidence="6">
    <location>
        <begin position="445"/>
        <end position="486"/>
    </location>
</feature>
<dbReference type="EMBL" id="MU254017">
    <property type="protein sequence ID" value="KAG9242978.1"/>
    <property type="molecule type" value="Genomic_DNA"/>
</dbReference>
<feature type="region of interest" description="Disordered" evidence="7">
    <location>
        <begin position="1"/>
        <end position="31"/>
    </location>
</feature>
<feature type="compositionally biased region" description="Basic and acidic residues" evidence="7">
    <location>
        <begin position="286"/>
        <end position="296"/>
    </location>
</feature>
<feature type="compositionally biased region" description="Polar residues" evidence="7">
    <location>
        <begin position="19"/>
        <end position="31"/>
    </location>
</feature>
<gene>
    <name evidence="9" type="ORF">BJ878DRAFT_583513</name>
</gene>
<evidence type="ECO:0000256" key="5">
    <source>
        <dbReference type="ARBA" id="ARBA00022786"/>
    </source>
</evidence>
<dbReference type="PROSITE" id="PS50294">
    <property type="entry name" value="WD_REPEATS_REGION"/>
    <property type="match status" value="4"/>
</dbReference>
<feature type="compositionally biased region" description="Basic and acidic residues" evidence="7">
    <location>
        <begin position="267"/>
        <end position="276"/>
    </location>
</feature>
<dbReference type="PRINTS" id="PR00320">
    <property type="entry name" value="GPROTEINBRPT"/>
</dbReference>
<evidence type="ECO:0000256" key="6">
    <source>
        <dbReference type="PROSITE-ProRule" id="PRU00221"/>
    </source>
</evidence>
<proteinExistence type="inferred from homology"/>
<sequence length="695" mass="77880">MASDMLRQSVEVAGHRRFTNTNPSKDWMSRSTMTTEEQDAALAAMEDGEQLIQENCDTVNPNGAASRSSSSKVVAPFLSKHIPDQYAPLSTQQTSITRLKDPNTKYCYRHQPGSKCRRTPNEPTMENLQTQLDTLSEVDRQAISEVWTVFSAAPAKLRSLMLQGMLANCCFPQLSFLSNSVKDLLKIDFVTALAPEISFKILSYLDTSSLCKAAQVNRRWRIMADDDVVWHKMCEQHIETTCTKCGWGLPLLYKKQLRDWKRERQLRAQGRGRNEWSPRLTPVPESAHDSVGEHSSSDGMSKGGKRSADVIMEGGQSSPSVAKRPCNADVKDKTARTRAWKDIFKERYLVGKNWKHGRCRTTVLEGHTNGVMCVQFDDNIIATGSYDCTIKIWDSETGILLRTLTGHTECVRAIQFEVSGLLISGSVDNTIRIWNWKTGDCVRVLNGHTGKVIGLHYVGAPRLLASGSEDKSIIVWNLDKKTNTVLRGHSDWVNSVRLDIESTTLFSASDDMTVRLWDLESKRAIQIFRGHVAPVQQVLLLPEDYKPAEIDADETEEESSRSSRSPTPYSDLYTNWPSNRSRPPRYILTGALDSTIRLWDVESGRCLKKFFGHVEGVWGIAADTIRIVSCAQDRMTKIWDAPTGKCVRTITAGHEGPITCIGLSDSRLVTGSDDCTVRVLDFSPDTFEIDETEED</sequence>
<evidence type="ECO:0000256" key="3">
    <source>
        <dbReference type="ARBA" id="ARBA00022574"/>
    </source>
</evidence>
<dbReference type="InterPro" id="IPR001810">
    <property type="entry name" value="F-box_dom"/>
</dbReference>
<reference evidence="9" key="1">
    <citation type="journal article" date="2021" name="IMA Fungus">
        <title>Genomic characterization of three marine fungi, including Emericellopsis atlantica sp. nov. with signatures of a generalist lifestyle and marine biomass degradation.</title>
        <authorList>
            <person name="Hagestad O.C."/>
            <person name="Hou L."/>
            <person name="Andersen J.H."/>
            <person name="Hansen E.H."/>
            <person name="Altermark B."/>
            <person name="Li C."/>
            <person name="Kuhnert E."/>
            <person name="Cox R.J."/>
            <person name="Crous P.W."/>
            <person name="Spatafora J.W."/>
            <person name="Lail K."/>
            <person name="Amirebrahimi M."/>
            <person name="Lipzen A."/>
            <person name="Pangilinan J."/>
            <person name="Andreopoulos W."/>
            <person name="Hayes R.D."/>
            <person name="Ng V."/>
            <person name="Grigoriev I.V."/>
            <person name="Jackson S.A."/>
            <person name="Sutton T.D.S."/>
            <person name="Dobson A.D.W."/>
            <person name="Rama T."/>
        </authorList>
    </citation>
    <scope>NUCLEOTIDE SEQUENCE</scope>
    <source>
        <strain evidence="9">TRa3180A</strain>
    </source>
</reference>
<dbReference type="Pfam" id="PF12937">
    <property type="entry name" value="F-box-like"/>
    <property type="match status" value="1"/>
</dbReference>